<organism evidence="2 3">
    <name type="scientific">Helcococcus ovis</name>
    <dbReference type="NCBI Taxonomy" id="72026"/>
    <lineage>
        <taxon>Bacteria</taxon>
        <taxon>Bacillati</taxon>
        <taxon>Bacillota</taxon>
        <taxon>Tissierellia</taxon>
        <taxon>Tissierellales</taxon>
        <taxon>Peptoniphilaceae</taxon>
        <taxon>Helcococcus</taxon>
    </lineage>
</organism>
<reference evidence="2 3" key="1">
    <citation type="submission" date="2019-01" db="EMBL/GenBank/DDBJ databases">
        <title>Draft Genome Sequences of Helcococcus ovis Strains Isolated from the Uterus and Vagina of Dairy Cows with Metritis.</title>
        <authorList>
            <person name="Cunha F."/>
            <person name="Jeon S.J."/>
            <person name="Kutzer P."/>
            <person name="Galvao K.N."/>
        </authorList>
    </citation>
    <scope>NUCLEOTIDE SEQUENCE [LARGE SCALE GENOMIC DNA]</scope>
    <source>
        <strain evidence="2 3">KG-37</strain>
    </source>
</reference>
<dbReference type="Gene3D" id="1.10.260.40">
    <property type="entry name" value="lambda repressor-like DNA-binding domains"/>
    <property type="match status" value="1"/>
</dbReference>
<dbReference type="RefSeq" id="WP_134768892.1">
    <property type="nucleotide sequence ID" value="NZ_SCFR01000051.1"/>
</dbReference>
<protein>
    <submittedName>
        <fullName evidence="2">XRE family transcriptional regulator</fullName>
    </submittedName>
</protein>
<dbReference type="PROSITE" id="PS50943">
    <property type="entry name" value="HTH_CROC1"/>
    <property type="match status" value="1"/>
</dbReference>
<name>A0A4R9BZK7_9FIRM</name>
<dbReference type="CDD" id="cd00093">
    <property type="entry name" value="HTH_XRE"/>
    <property type="match status" value="1"/>
</dbReference>
<dbReference type="SMART" id="SM00530">
    <property type="entry name" value="HTH_XRE"/>
    <property type="match status" value="1"/>
</dbReference>
<accession>A0A4R9BZK7</accession>
<dbReference type="GO" id="GO:0003677">
    <property type="term" value="F:DNA binding"/>
    <property type="evidence" value="ECO:0007669"/>
    <property type="project" value="InterPro"/>
</dbReference>
<dbReference type="SUPFAM" id="SSF47413">
    <property type="entry name" value="lambda repressor-like DNA-binding domains"/>
    <property type="match status" value="1"/>
</dbReference>
<dbReference type="AlphaFoldDB" id="A0A4R9BZK7"/>
<sequence>MDLKLKLKNLRIKYNYSQENIVEVLDISVRQYQRIENGDNKPSLDVLMNLSKIYNSNLINDYLLSNDNSYLYIKKLELELKNIIFNIDIDKLKIFINKIQ</sequence>
<dbReference type="EMBL" id="SCFR01000051">
    <property type="protein sequence ID" value="TFF64221.1"/>
    <property type="molecule type" value="Genomic_DNA"/>
</dbReference>
<dbReference type="InterPro" id="IPR001387">
    <property type="entry name" value="Cro/C1-type_HTH"/>
</dbReference>
<evidence type="ECO:0000313" key="2">
    <source>
        <dbReference type="EMBL" id="TFF64221.1"/>
    </source>
</evidence>
<dbReference type="Proteomes" id="UP000297454">
    <property type="component" value="Unassembled WGS sequence"/>
</dbReference>
<dbReference type="InterPro" id="IPR010982">
    <property type="entry name" value="Lambda_DNA-bd_dom_sf"/>
</dbReference>
<proteinExistence type="predicted"/>
<evidence type="ECO:0000259" key="1">
    <source>
        <dbReference type="PROSITE" id="PS50943"/>
    </source>
</evidence>
<evidence type="ECO:0000313" key="3">
    <source>
        <dbReference type="Proteomes" id="UP000297454"/>
    </source>
</evidence>
<feature type="domain" description="HTH cro/C1-type" evidence="1">
    <location>
        <begin position="7"/>
        <end position="62"/>
    </location>
</feature>
<keyword evidence="3" id="KW-1185">Reference proteome</keyword>
<gene>
    <name evidence="2" type="ORF">EQF91_07975</name>
</gene>
<comment type="caution">
    <text evidence="2">The sequence shown here is derived from an EMBL/GenBank/DDBJ whole genome shotgun (WGS) entry which is preliminary data.</text>
</comment>
<dbReference type="Pfam" id="PF01381">
    <property type="entry name" value="HTH_3"/>
    <property type="match status" value="1"/>
</dbReference>